<evidence type="ECO:0000256" key="1">
    <source>
        <dbReference type="SAM" id="Phobius"/>
    </source>
</evidence>
<reference evidence="2" key="1">
    <citation type="submission" date="2023-03" db="EMBL/GenBank/DDBJ databases">
        <title>Complete genome of Cladonia borealis.</title>
        <authorList>
            <person name="Park H."/>
        </authorList>
    </citation>
    <scope>NUCLEOTIDE SEQUENCE</scope>
    <source>
        <strain evidence="2">ANT050790</strain>
    </source>
</reference>
<gene>
    <name evidence="2" type="ORF">JMJ35_008177</name>
</gene>
<feature type="transmembrane region" description="Helical" evidence="1">
    <location>
        <begin position="295"/>
        <end position="315"/>
    </location>
</feature>
<evidence type="ECO:0008006" key="4">
    <source>
        <dbReference type="Google" id="ProtNLM"/>
    </source>
</evidence>
<organism evidence="2 3">
    <name type="scientific">Cladonia borealis</name>
    <dbReference type="NCBI Taxonomy" id="184061"/>
    <lineage>
        <taxon>Eukaryota</taxon>
        <taxon>Fungi</taxon>
        <taxon>Dikarya</taxon>
        <taxon>Ascomycota</taxon>
        <taxon>Pezizomycotina</taxon>
        <taxon>Lecanoromycetes</taxon>
        <taxon>OSLEUM clade</taxon>
        <taxon>Lecanoromycetidae</taxon>
        <taxon>Lecanorales</taxon>
        <taxon>Lecanorineae</taxon>
        <taxon>Cladoniaceae</taxon>
        <taxon>Cladonia</taxon>
    </lineage>
</organism>
<protein>
    <recommendedName>
        <fullName evidence="4">ER-bound oxygenase mpaB/mpaB'/Rubber oxygenase catalytic domain-containing protein</fullName>
    </recommendedName>
</protein>
<evidence type="ECO:0000313" key="2">
    <source>
        <dbReference type="EMBL" id="KAK0509783.1"/>
    </source>
</evidence>
<keyword evidence="1" id="KW-0472">Membrane</keyword>
<keyword evidence="1" id="KW-1133">Transmembrane helix</keyword>
<dbReference type="InterPro" id="IPR046366">
    <property type="entry name" value="MPAB"/>
</dbReference>
<dbReference type="AlphaFoldDB" id="A0AA39QXZ7"/>
<dbReference type="PANTHER" id="PTHR36124:SF1">
    <property type="entry name" value="ER-BOUND OXYGENASE MPAB_MPAB'_RUBBER OXYGENASE CATALYTIC DOMAIN-CONTAINING PROTEIN"/>
    <property type="match status" value="1"/>
</dbReference>
<name>A0AA39QXZ7_9LECA</name>
<dbReference type="Proteomes" id="UP001166286">
    <property type="component" value="Unassembled WGS sequence"/>
</dbReference>
<proteinExistence type="predicted"/>
<comment type="caution">
    <text evidence="2">The sequence shown here is derived from an EMBL/GenBank/DDBJ whole genome shotgun (WGS) entry which is preliminary data.</text>
</comment>
<feature type="transmembrane region" description="Helical" evidence="1">
    <location>
        <begin position="20"/>
        <end position="39"/>
    </location>
</feature>
<dbReference type="EMBL" id="JAFEKC020000018">
    <property type="protein sequence ID" value="KAK0509783.1"/>
    <property type="molecule type" value="Genomic_DNA"/>
</dbReference>
<dbReference type="GO" id="GO:0016491">
    <property type="term" value="F:oxidoreductase activity"/>
    <property type="evidence" value="ECO:0007669"/>
    <property type="project" value="InterPro"/>
</dbReference>
<accession>A0AA39QXZ7</accession>
<sequence length="426" mass="49611">MDLPSNHTTPLPSKSETLGLSYTFLLFPVLLYPILCALLRHHRLRQTLEEFPYTTRKSFASMTNEDAFHIQQNLNALEFPFTFEKALQFALFRTYGIPSISSLLAHTEELCEGSKATKRYADTVVLIAEFMGYKPGEERSIEAIGRMNYIHSVYQKAGKISNDDLLYTLSLFAWEPVRWTERCEWRRLEDFEKAALGTFWKGVGDAMGIDFGGLKSAEVGWRDGLEWLEEVGSWAEDYERRCMVPSASNRVVANQTVEILLWHVPGWGKGVAKKFVYALMDERLRNAMMFKKPENIYFVLVSVIFAVRKLFLQYLCMPRPYILRYHLTTEKPSKENTYFMTTYEAVPWYIRPTLWNRYGPFAWISRLRGVPLPGDEGEKYWPKGYKIEQIGPRGMRGKGADYWRESKEKLTRERMKGCPFGRSKME</sequence>
<keyword evidence="3" id="KW-1185">Reference proteome</keyword>
<keyword evidence="1" id="KW-0812">Transmembrane</keyword>
<dbReference type="PANTHER" id="PTHR36124">
    <property type="match status" value="1"/>
</dbReference>
<evidence type="ECO:0000313" key="3">
    <source>
        <dbReference type="Proteomes" id="UP001166286"/>
    </source>
</evidence>